<dbReference type="AlphaFoldDB" id="A0A839UJ43"/>
<evidence type="ECO:0000313" key="2">
    <source>
        <dbReference type="Proteomes" id="UP000559987"/>
    </source>
</evidence>
<organism evidence="1 2">
    <name type="scientific">Simiduia aestuariiviva</name>
    <dbReference type="NCBI Taxonomy" id="1510459"/>
    <lineage>
        <taxon>Bacteria</taxon>
        <taxon>Pseudomonadati</taxon>
        <taxon>Pseudomonadota</taxon>
        <taxon>Gammaproteobacteria</taxon>
        <taxon>Cellvibrionales</taxon>
        <taxon>Cellvibrionaceae</taxon>
        <taxon>Simiduia</taxon>
    </lineage>
</organism>
<comment type="caution">
    <text evidence="1">The sequence shown here is derived from an EMBL/GenBank/DDBJ whole genome shotgun (WGS) entry which is preliminary data.</text>
</comment>
<accession>A0A839UJ43</accession>
<sequence>MDQDRRTTTDPMQEALLISLDQLSQTLEVMGNVVNRLRYQVEGLTNTHNKSTCERQLTHTH</sequence>
<name>A0A839UJ43_9GAMM</name>
<dbReference type="EMBL" id="JACHXZ010000001">
    <property type="protein sequence ID" value="MBB3167573.1"/>
    <property type="molecule type" value="Genomic_DNA"/>
</dbReference>
<evidence type="ECO:0000313" key="1">
    <source>
        <dbReference type="EMBL" id="MBB3167573.1"/>
    </source>
</evidence>
<protein>
    <submittedName>
        <fullName evidence="1">Uncharacterized protein</fullName>
    </submittedName>
</protein>
<keyword evidence="2" id="KW-1185">Reference proteome</keyword>
<reference evidence="1 2" key="1">
    <citation type="submission" date="2020-08" db="EMBL/GenBank/DDBJ databases">
        <title>Genomic Encyclopedia of Type Strains, Phase III (KMG-III): the genomes of soil and plant-associated and newly described type strains.</title>
        <authorList>
            <person name="Whitman W."/>
        </authorList>
    </citation>
    <scope>NUCLEOTIDE SEQUENCE [LARGE SCALE GENOMIC DNA]</scope>
    <source>
        <strain evidence="1 2">CECT 8571</strain>
    </source>
</reference>
<dbReference type="Proteomes" id="UP000559987">
    <property type="component" value="Unassembled WGS sequence"/>
</dbReference>
<dbReference type="RefSeq" id="WP_183908410.1">
    <property type="nucleotide sequence ID" value="NZ_JACHXZ010000001.1"/>
</dbReference>
<proteinExistence type="predicted"/>
<gene>
    <name evidence="1" type="ORF">FHS30_000749</name>
</gene>